<dbReference type="GO" id="GO:0043590">
    <property type="term" value="C:bacterial nucleoid"/>
    <property type="evidence" value="ECO:0007669"/>
    <property type="project" value="TreeGrafter"/>
</dbReference>
<protein>
    <submittedName>
        <fullName evidence="1">DNA repair protein RecO</fullName>
    </submittedName>
</protein>
<dbReference type="PANTHER" id="PTHR33991">
    <property type="entry name" value="DNA REPAIR PROTEIN RECO"/>
    <property type="match status" value="1"/>
</dbReference>
<gene>
    <name evidence="1" type="primary">recO_33</name>
    <name evidence="1" type="ORF">SDC9_123070</name>
</gene>
<name>A0A645CGM8_9ZZZZ</name>
<dbReference type="AlphaFoldDB" id="A0A645CGM8"/>
<proteinExistence type="predicted"/>
<evidence type="ECO:0000313" key="1">
    <source>
        <dbReference type="EMBL" id="MPM76075.1"/>
    </source>
</evidence>
<reference evidence="1" key="1">
    <citation type="submission" date="2019-08" db="EMBL/GenBank/DDBJ databases">
        <authorList>
            <person name="Kucharzyk K."/>
            <person name="Murdoch R.W."/>
            <person name="Higgins S."/>
            <person name="Loffler F."/>
        </authorList>
    </citation>
    <scope>NUCLEOTIDE SEQUENCE</scope>
</reference>
<dbReference type="PANTHER" id="PTHR33991:SF1">
    <property type="entry name" value="DNA REPAIR PROTEIN RECO"/>
    <property type="match status" value="1"/>
</dbReference>
<dbReference type="GO" id="GO:0006310">
    <property type="term" value="P:DNA recombination"/>
    <property type="evidence" value="ECO:0007669"/>
    <property type="project" value="InterPro"/>
</dbReference>
<sequence>MRGTSDGPRPAAMVLDSYLLRSMAVAGYAPTFTDCASCGAPGPHTAFSPAAGGVVCRFCRPPASAHPQVATLDLLSALLVGDWAATSAVEATVQREASGLTAAFVNWHMERGLRSLSLVER</sequence>
<dbReference type="InterPro" id="IPR003717">
    <property type="entry name" value="RecO"/>
</dbReference>
<comment type="caution">
    <text evidence="1">The sequence shown here is derived from an EMBL/GenBank/DDBJ whole genome shotgun (WGS) entry which is preliminary data.</text>
</comment>
<dbReference type="GO" id="GO:0006302">
    <property type="term" value="P:double-strand break repair"/>
    <property type="evidence" value="ECO:0007669"/>
    <property type="project" value="TreeGrafter"/>
</dbReference>
<organism evidence="1">
    <name type="scientific">bioreactor metagenome</name>
    <dbReference type="NCBI Taxonomy" id="1076179"/>
    <lineage>
        <taxon>unclassified sequences</taxon>
        <taxon>metagenomes</taxon>
        <taxon>ecological metagenomes</taxon>
    </lineage>
</organism>
<accession>A0A645CGM8</accession>
<dbReference type="EMBL" id="VSSQ01027053">
    <property type="protein sequence ID" value="MPM76075.1"/>
    <property type="molecule type" value="Genomic_DNA"/>
</dbReference>
<dbReference type="InterPro" id="IPR042242">
    <property type="entry name" value="RecO_C"/>
</dbReference>
<dbReference type="Gene3D" id="1.20.1440.120">
    <property type="entry name" value="Recombination protein O, C-terminal domain"/>
    <property type="match status" value="1"/>
</dbReference>
<dbReference type="InterPro" id="IPR037278">
    <property type="entry name" value="ARFGAP/RecO"/>
</dbReference>
<dbReference type="Pfam" id="PF02565">
    <property type="entry name" value="RecO_C"/>
    <property type="match status" value="1"/>
</dbReference>
<dbReference type="SUPFAM" id="SSF57863">
    <property type="entry name" value="ArfGap/RecO-like zinc finger"/>
    <property type="match status" value="1"/>
</dbReference>